<dbReference type="InterPro" id="IPR001509">
    <property type="entry name" value="Epimerase_deHydtase"/>
</dbReference>
<gene>
    <name evidence="6" type="ORF">OSH07_17835</name>
</gene>
<dbReference type="EMBL" id="JAPKNK010000008">
    <property type="protein sequence ID" value="MCX5571070.1"/>
    <property type="molecule type" value="Genomic_DNA"/>
</dbReference>
<keyword evidence="2" id="KW-0560">Oxidoreductase</keyword>
<evidence type="ECO:0000256" key="2">
    <source>
        <dbReference type="ARBA" id="ARBA00023002"/>
    </source>
</evidence>
<dbReference type="PANTHER" id="PTHR43103:SF5">
    <property type="entry name" value="4-EPIMERASE, PUTATIVE (AFU_ORTHOLOGUE AFUA_7G00360)-RELATED"/>
    <property type="match status" value="1"/>
</dbReference>
<dbReference type="GO" id="GO:0016491">
    <property type="term" value="F:oxidoreductase activity"/>
    <property type="evidence" value="ECO:0007669"/>
    <property type="project" value="UniProtKB-KW"/>
</dbReference>
<proteinExistence type="inferred from homology"/>
<evidence type="ECO:0000313" key="6">
    <source>
        <dbReference type="EMBL" id="MCX5571070.1"/>
    </source>
</evidence>
<protein>
    <submittedName>
        <fullName evidence="6">NAD(P)-dependent oxidoreductase</fullName>
    </submittedName>
</protein>
<reference evidence="6" key="1">
    <citation type="submission" date="2022-11" db="EMBL/GenBank/DDBJ databases">
        <title>Biodiversity and phylogenetic relationships of bacteria.</title>
        <authorList>
            <person name="Machado R.A.R."/>
            <person name="Bhat A."/>
            <person name="Loulou A."/>
            <person name="Kallel S."/>
        </authorList>
    </citation>
    <scope>NUCLEOTIDE SEQUENCE</scope>
    <source>
        <strain evidence="6">K-TC2</strain>
    </source>
</reference>
<name>A0A9X3INL6_9HYPH</name>
<keyword evidence="7" id="KW-1185">Reference proteome</keyword>
<dbReference type="Gene3D" id="3.40.50.720">
    <property type="entry name" value="NAD(P)-binding Rossmann-like Domain"/>
    <property type="match status" value="1"/>
</dbReference>
<dbReference type="SUPFAM" id="SSF51735">
    <property type="entry name" value="NAD(P)-binding Rossmann-fold domains"/>
    <property type="match status" value="1"/>
</dbReference>
<evidence type="ECO:0000259" key="5">
    <source>
        <dbReference type="Pfam" id="PF01370"/>
    </source>
</evidence>
<dbReference type="RefSeq" id="WP_266340038.1">
    <property type="nucleotide sequence ID" value="NZ_JAPKNK010000008.1"/>
</dbReference>
<evidence type="ECO:0000313" key="7">
    <source>
        <dbReference type="Proteomes" id="UP001144805"/>
    </source>
</evidence>
<dbReference type="Proteomes" id="UP001144805">
    <property type="component" value="Unassembled WGS sequence"/>
</dbReference>
<evidence type="ECO:0000256" key="4">
    <source>
        <dbReference type="SAM" id="MobiDB-lite"/>
    </source>
</evidence>
<sequence>MPYHRVLLTGAAGNLGRVLRERLAGRFPVLRLSDVAEMAPADPGEEVVRCDLADADAVTELCRDVDVILHFGGRSTEADWDTVLPANIIGAVNLWEAARKTGVKRIVFASSNHVIGLHSRSERIDHRAMAAPDCRYGLSKAFGEDLAALYAYKHGIAALCIRIGSSYAEPADARQLSTWMSFGDLVRMIDVGLTADYTYEIVYGVSDNSRTFWDNANAERLGYTPRDSADRFIPALAGKTTDDPIAERTQGGSFSSAEFTGDPDALP</sequence>
<dbReference type="PANTHER" id="PTHR43103">
    <property type="entry name" value="NUCLEOSIDE-DIPHOSPHATE-SUGAR EPIMERASE"/>
    <property type="match status" value="1"/>
</dbReference>
<feature type="domain" description="NAD-dependent epimerase/dehydratase" evidence="5">
    <location>
        <begin position="6"/>
        <end position="170"/>
    </location>
</feature>
<organism evidence="6 7">
    <name type="scientific">Kaistia nematophila</name>
    <dbReference type="NCBI Taxonomy" id="2994654"/>
    <lineage>
        <taxon>Bacteria</taxon>
        <taxon>Pseudomonadati</taxon>
        <taxon>Pseudomonadota</taxon>
        <taxon>Alphaproteobacteria</taxon>
        <taxon>Hyphomicrobiales</taxon>
        <taxon>Kaistiaceae</taxon>
        <taxon>Kaistia</taxon>
    </lineage>
</organism>
<comment type="similarity">
    <text evidence="1">Belongs to the NAD(P)-dependent epimerase/dehydratase family.</text>
</comment>
<evidence type="ECO:0000256" key="1">
    <source>
        <dbReference type="ARBA" id="ARBA00007637"/>
    </source>
</evidence>
<dbReference type="AlphaFoldDB" id="A0A9X3INL6"/>
<comment type="caution">
    <text evidence="6">The sequence shown here is derived from an EMBL/GenBank/DDBJ whole genome shotgun (WGS) entry which is preliminary data.</text>
</comment>
<dbReference type="InterPro" id="IPR036291">
    <property type="entry name" value="NAD(P)-bd_dom_sf"/>
</dbReference>
<keyword evidence="3" id="KW-0520">NAD</keyword>
<feature type="region of interest" description="Disordered" evidence="4">
    <location>
        <begin position="239"/>
        <end position="267"/>
    </location>
</feature>
<accession>A0A9X3INL6</accession>
<evidence type="ECO:0000256" key="3">
    <source>
        <dbReference type="ARBA" id="ARBA00023027"/>
    </source>
</evidence>
<dbReference type="Pfam" id="PF01370">
    <property type="entry name" value="Epimerase"/>
    <property type="match status" value="1"/>
</dbReference>